<comment type="subcellular location">
    <subcellularLocation>
        <location evidence="1">Membrane</location>
        <topology evidence="1">Multi-pass membrane protein</topology>
    </subcellularLocation>
</comment>
<evidence type="ECO:0000313" key="7">
    <source>
        <dbReference type="EMBL" id="DAZ98242.1"/>
    </source>
</evidence>
<reference evidence="7" key="1">
    <citation type="submission" date="2022-11" db="EMBL/GenBank/DDBJ databases">
        <authorList>
            <person name="Morgan W.R."/>
            <person name="Tartar A."/>
        </authorList>
    </citation>
    <scope>NUCLEOTIDE SEQUENCE</scope>
    <source>
        <strain evidence="7">ARSEF 373</strain>
    </source>
</reference>
<feature type="transmembrane region" description="Helical" evidence="5">
    <location>
        <begin position="555"/>
        <end position="580"/>
    </location>
</feature>
<feature type="transmembrane region" description="Helical" evidence="5">
    <location>
        <begin position="697"/>
        <end position="718"/>
    </location>
</feature>
<keyword evidence="4 5" id="KW-0472">Membrane</keyword>
<feature type="transmembrane region" description="Helical" evidence="5">
    <location>
        <begin position="820"/>
        <end position="840"/>
    </location>
</feature>
<evidence type="ECO:0000313" key="8">
    <source>
        <dbReference type="Proteomes" id="UP001146120"/>
    </source>
</evidence>
<feature type="transmembrane region" description="Helical" evidence="5">
    <location>
        <begin position="441"/>
        <end position="469"/>
    </location>
</feature>
<protein>
    <recommendedName>
        <fullName evidence="6">Anoctamin transmembrane domain-containing protein</fullName>
    </recommendedName>
</protein>
<comment type="caution">
    <text evidence="7">The sequence shown here is derived from an EMBL/GenBank/DDBJ whole genome shotgun (WGS) entry which is preliminary data.</text>
</comment>
<dbReference type="AlphaFoldDB" id="A0AAV2YTA1"/>
<dbReference type="PANTHER" id="PTHR12308">
    <property type="entry name" value="ANOCTAMIN"/>
    <property type="match status" value="1"/>
</dbReference>
<accession>A0AAV2YTA1</accession>
<evidence type="ECO:0000256" key="5">
    <source>
        <dbReference type="SAM" id="Phobius"/>
    </source>
</evidence>
<organism evidence="7 8">
    <name type="scientific">Lagenidium giganteum</name>
    <dbReference type="NCBI Taxonomy" id="4803"/>
    <lineage>
        <taxon>Eukaryota</taxon>
        <taxon>Sar</taxon>
        <taxon>Stramenopiles</taxon>
        <taxon>Oomycota</taxon>
        <taxon>Peronosporomycetes</taxon>
        <taxon>Pythiales</taxon>
        <taxon>Pythiaceae</taxon>
    </lineage>
</organism>
<dbReference type="Proteomes" id="UP001146120">
    <property type="component" value="Unassembled WGS sequence"/>
</dbReference>
<dbReference type="GO" id="GO:0005254">
    <property type="term" value="F:chloride channel activity"/>
    <property type="evidence" value="ECO:0007669"/>
    <property type="project" value="TreeGrafter"/>
</dbReference>
<name>A0AAV2YTA1_9STRA</name>
<evidence type="ECO:0000256" key="2">
    <source>
        <dbReference type="ARBA" id="ARBA00022692"/>
    </source>
</evidence>
<feature type="domain" description="Anoctamin transmembrane" evidence="6">
    <location>
        <begin position="433"/>
        <end position="895"/>
    </location>
</feature>
<feature type="transmembrane region" description="Helical" evidence="5">
    <location>
        <begin position="481"/>
        <end position="500"/>
    </location>
</feature>
<evidence type="ECO:0000259" key="6">
    <source>
        <dbReference type="Pfam" id="PF04547"/>
    </source>
</evidence>
<dbReference type="InterPro" id="IPR049452">
    <property type="entry name" value="Anoctamin_TM"/>
</dbReference>
<evidence type="ECO:0000256" key="4">
    <source>
        <dbReference type="ARBA" id="ARBA00023136"/>
    </source>
</evidence>
<evidence type="ECO:0000256" key="1">
    <source>
        <dbReference type="ARBA" id="ARBA00004141"/>
    </source>
</evidence>
<keyword evidence="8" id="KW-1185">Reference proteome</keyword>
<keyword evidence="2 5" id="KW-0812">Transmembrane</keyword>
<proteinExistence type="predicted"/>
<keyword evidence="3 5" id="KW-1133">Transmembrane helix</keyword>
<feature type="transmembrane region" description="Helical" evidence="5">
    <location>
        <begin position="607"/>
        <end position="629"/>
    </location>
</feature>
<sequence>MSSGNETAHSYHSIHSPMATPTHADVVTLEFDDARHMAQHHGDATTKIEFSGYEQKLYDVDLVMIFPRRQGGEVKHPEAFTVHVFVSLLMGKKTDSALLLSSRGGIRASVAEAIEIDTVQRVLRTPRCYLDDAGRDVFNKDEDPLKQMEDLLTQEYEREIGSLEPTSELQFCELVAKAMARRVQIACGLTTRMFLSCDADEIVMTIKADDNDLRVEADRTNYRLQVSNRPFDADLHHDKLQRVRREVGATDWANSIEHLYHSRPGREQDPKAPEMDPQLISNGEHYHPKLNLALKEWGHTEETDGRFLEDPKAVPCKFGRWRRYRNAVMSLSYDPMTYFAPYADYRIEPMYQPYYRRYPLIWGTKKEETLFAQKDRIRLATSIVHRHLNVDALLVANYLVGDMFALHDDIALKDLRHVWALRWTMVNQPLNKIRFYFGEKIALYFAWLGFYTKMLVLPSIAGIITHIVVGRGEASATRREKGYILIAFSVFVVVWSALFTEMWKRKNALLNGLWGLHGFHREQRYRAKFRGKKSYNPVNDEEEMTYENKAARRRAFMISIIVVLIMIAIVIVAIGGLFWLKFAIRNDEGNILEAHNMTSLSGHKDELVYAVSGVNAVQILIFNVIYRGVARVLNEWENHRTDREYENHLVLKVFLFQFCNSFASLFYIAFIKTSVEKTSTNPGCMNGDCMDELGNQLLILFLIRILAGNFMEVVIPYLQYRYKLFVERKAVSKQKHNYIEEQAKLMPYEQEEAFEDYNEMVIQFGYITLFVVAYPLTPLLALANNVAEVHVDSVKLCFMHRRPFPYPAKSIGAWHPILRFMTYVSLATNAALILWTSKFFDDDPNDTTTVGMTFTPNTKGLAFVICCQVCFVMNVLIERFIPDVPAQLDMLMRRHDYIVARVFKGLHEGDDSHLRETAEEVNLKIYPNAEWEDRNNSRAYN</sequence>
<evidence type="ECO:0000256" key="3">
    <source>
        <dbReference type="ARBA" id="ARBA00022989"/>
    </source>
</evidence>
<reference evidence="7" key="2">
    <citation type="journal article" date="2023" name="Microbiol Resour">
        <title>Decontamination and Annotation of the Draft Genome Sequence of the Oomycete Lagenidium giganteum ARSEF 373.</title>
        <authorList>
            <person name="Morgan W.R."/>
            <person name="Tartar A."/>
        </authorList>
    </citation>
    <scope>NUCLEOTIDE SEQUENCE</scope>
    <source>
        <strain evidence="7">ARSEF 373</strain>
    </source>
</reference>
<dbReference type="PANTHER" id="PTHR12308:SF73">
    <property type="entry name" value="ANOCTAMIN"/>
    <property type="match status" value="1"/>
</dbReference>
<feature type="transmembrane region" description="Helical" evidence="5">
    <location>
        <begin position="649"/>
        <end position="670"/>
    </location>
</feature>
<dbReference type="Pfam" id="PF04547">
    <property type="entry name" value="Anoctamin"/>
    <property type="match status" value="1"/>
</dbReference>
<dbReference type="GO" id="GO:0016020">
    <property type="term" value="C:membrane"/>
    <property type="evidence" value="ECO:0007669"/>
    <property type="project" value="UniProtKB-SubCell"/>
</dbReference>
<dbReference type="InterPro" id="IPR007632">
    <property type="entry name" value="Anoctamin"/>
</dbReference>
<feature type="transmembrane region" description="Helical" evidence="5">
    <location>
        <begin position="860"/>
        <end position="877"/>
    </location>
</feature>
<dbReference type="EMBL" id="DAKRPA010000112">
    <property type="protein sequence ID" value="DAZ98242.1"/>
    <property type="molecule type" value="Genomic_DNA"/>
</dbReference>
<gene>
    <name evidence="7" type="ORF">N0F65_011710</name>
</gene>